<comment type="similarity">
    <text evidence="1">Belongs to the peptidase S33 family.</text>
</comment>
<evidence type="ECO:0000313" key="8">
    <source>
        <dbReference type="EMBL" id="GAA1983368.1"/>
    </source>
</evidence>
<evidence type="ECO:0000256" key="2">
    <source>
        <dbReference type="ARBA" id="ARBA00022729"/>
    </source>
</evidence>
<feature type="domain" description="AB hydrolase-1" evidence="6">
    <location>
        <begin position="107"/>
        <end position="275"/>
    </location>
</feature>
<evidence type="ECO:0000259" key="7">
    <source>
        <dbReference type="Pfam" id="PF08386"/>
    </source>
</evidence>
<dbReference type="Gene3D" id="3.40.50.1820">
    <property type="entry name" value="alpha/beta hydrolase"/>
    <property type="match status" value="1"/>
</dbReference>
<reference evidence="8 9" key="1">
    <citation type="journal article" date="2019" name="Int. J. Syst. Evol. Microbiol.">
        <title>The Global Catalogue of Microorganisms (GCM) 10K type strain sequencing project: providing services to taxonomists for standard genome sequencing and annotation.</title>
        <authorList>
            <consortium name="The Broad Institute Genomics Platform"/>
            <consortium name="The Broad Institute Genome Sequencing Center for Infectious Disease"/>
            <person name="Wu L."/>
            <person name="Ma J."/>
        </authorList>
    </citation>
    <scope>NUCLEOTIDE SEQUENCE [LARGE SCALE GENOMIC DNA]</scope>
    <source>
        <strain evidence="8 9">JCM 15628</strain>
    </source>
</reference>
<feature type="signal peptide" evidence="5">
    <location>
        <begin position="1"/>
        <end position="26"/>
    </location>
</feature>
<dbReference type="Proteomes" id="UP001500013">
    <property type="component" value="Unassembled WGS sequence"/>
</dbReference>
<dbReference type="Pfam" id="PF00561">
    <property type="entry name" value="Abhydrolase_1"/>
    <property type="match status" value="1"/>
</dbReference>
<dbReference type="RefSeq" id="WP_344063017.1">
    <property type="nucleotide sequence ID" value="NZ_BAAAPU010000007.1"/>
</dbReference>
<accession>A0ABN2SAQ1</accession>
<keyword evidence="3 8" id="KW-0378">Hydrolase</keyword>
<gene>
    <name evidence="8" type="ORF">GCM10009817_25960</name>
</gene>
<keyword evidence="2 5" id="KW-0732">Signal</keyword>
<evidence type="ECO:0000259" key="6">
    <source>
        <dbReference type="Pfam" id="PF00561"/>
    </source>
</evidence>
<dbReference type="Pfam" id="PF08386">
    <property type="entry name" value="Abhydrolase_4"/>
    <property type="match status" value="1"/>
</dbReference>
<dbReference type="InterPro" id="IPR013595">
    <property type="entry name" value="Pept_S33_TAP-like_C"/>
</dbReference>
<organism evidence="8 9">
    <name type="scientific">Terrabacter lapilli</name>
    <dbReference type="NCBI Taxonomy" id="436231"/>
    <lineage>
        <taxon>Bacteria</taxon>
        <taxon>Bacillati</taxon>
        <taxon>Actinomycetota</taxon>
        <taxon>Actinomycetes</taxon>
        <taxon>Micrococcales</taxon>
        <taxon>Intrasporangiaceae</taxon>
        <taxon>Terrabacter</taxon>
    </lineage>
</organism>
<feature type="region of interest" description="Disordered" evidence="4">
    <location>
        <begin position="501"/>
        <end position="545"/>
    </location>
</feature>
<proteinExistence type="inferred from homology"/>
<dbReference type="PANTHER" id="PTHR43248">
    <property type="entry name" value="2-SUCCINYL-6-HYDROXY-2,4-CYCLOHEXADIENE-1-CARBOXYLATE SYNTHASE"/>
    <property type="match status" value="1"/>
</dbReference>
<evidence type="ECO:0000256" key="4">
    <source>
        <dbReference type="SAM" id="MobiDB-lite"/>
    </source>
</evidence>
<evidence type="ECO:0000256" key="1">
    <source>
        <dbReference type="ARBA" id="ARBA00010088"/>
    </source>
</evidence>
<feature type="compositionally biased region" description="Basic and acidic residues" evidence="4">
    <location>
        <begin position="503"/>
        <end position="515"/>
    </location>
</feature>
<evidence type="ECO:0000313" key="9">
    <source>
        <dbReference type="Proteomes" id="UP001500013"/>
    </source>
</evidence>
<dbReference type="SUPFAM" id="SSF53474">
    <property type="entry name" value="alpha/beta-Hydrolases"/>
    <property type="match status" value="1"/>
</dbReference>
<dbReference type="PANTHER" id="PTHR43248:SF29">
    <property type="entry name" value="TRIPEPTIDYL AMINOPEPTIDASE"/>
    <property type="match status" value="1"/>
</dbReference>
<feature type="compositionally biased region" description="Low complexity" evidence="4">
    <location>
        <begin position="32"/>
        <end position="46"/>
    </location>
</feature>
<comment type="caution">
    <text evidence="8">The sequence shown here is derived from an EMBL/GenBank/DDBJ whole genome shotgun (WGS) entry which is preliminary data.</text>
</comment>
<sequence>MKRLITVVAAAALSVGTAFVSGPAQSASGSTPRTAEPAASAADSAPAPYVPPPISWGACADQTLIRYGAQCGMLTVPLDYAHPRGTLIHLAVSRLRHTTPQSAYQGVMLVNPGGPGGSGLSLAVLQGFVPQNAGKAYDWIGFDPRGVGSSVPALSCDGRYTTYDRPYYVPVTAQIENAWLTRTRGYAKACATAGGPLLDHVKTTDTVRDMESIRIALGQKKINFYGFSYGTYLGQVYATMHPDRVRRFVLDSNVDPRRVWYQANLDQDYAFDRNIGIYFDWVAKHDDVYGLGNDGRTVERTYYRILNQLRAHPQAGGTIGPDEWNDVFVSAAYYVYGWTDIAKAFSAAVNHGDYRGIKSLWDRANPQGPGTDNGYAMYLATECTDAPWPHSWSVWQRDNWRAYDKAPFLTWSNAWFNAPCRTWSGKAAQEPVQVSGRHAPPILLIDETYDAATPYSGSLEVRSLFPRSVLVEGVGGTTHAGSLSGVACTDNTIAAYLATGALPERRPGRRSDKQCDPVPQPNPSAASAAAGGSGASAAGSALRIR</sequence>
<feature type="chain" id="PRO_5046218284" evidence="5">
    <location>
        <begin position="27"/>
        <end position="545"/>
    </location>
</feature>
<dbReference type="InterPro" id="IPR051601">
    <property type="entry name" value="Serine_prot/Carboxylest_S33"/>
</dbReference>
<evidence type="ECO:0000256" key="3">
    <source>
        <dbReference type="ARBA" id="ARBA00022801"/>
    </source>
</evidence>
<dbReference type="EMBL" id="BAAAPU010000007">
    <property type="protein sequence ID" value="GAA1983368.1"/>
    <property type="molecule type" value="Genomic_DNA"/>
</dbReference>
<dbReference type="InterPro" id="IPR000073">
    <property type="entry name" value="AB_hydrolase_1"/>
</dbReference>
<dbReference type="InterPro" id="IPR029058">
    <property type="entry name" value="AB_hydrolase_fold"/>
</dbReference>
<evidence type="ECO:0000256" key="5">
    <source>
        <dbReference type="SAM" id="SignalP"/>
    </source>
</evidence>
<feature type="domain" description="Peptidase S33 tripeptidyl aminopeptidase-like C-terminal" evidence="7">
    <location>
        <begin position="408"/>
        <end position="505"/>
    </location>
</feature>
<feature type="compositionally biased region" description="Low complexity" evidence="4">
    <location>
        <begin position="524"/>
        <end position="545"/>
    </location>
</feature>
<protein>
    <submittedName>
        <fullName evidence="8">Alpha/beta hydrolase</fullName>
    </submittedName>
</protein>
<keyword evidence="9" id="KW-1185">Reference proteome</keyword>
<name>A0ABN2SAQ1_9MICO</name>
<dbReference type="GO" id="GO:0016787">
    <property type="term" value="F:hydrolase activity"/>
    <property type="evidence" value="ECO:0007669"/>
    <property type="project" value="UniProtKB-KW"/>
</dbReference>
<feature type="region of interest" description="Disordered" evidence="4">
    <location>
        <begin position="21"/>
        <end position="46"/>
    </location>
</feature>